<dbReference type="PANTHER" id="PTHR33116">
    <property type="entry name" value="REVERSE TRANSCRIPTASE ZINC-BINDING DOMAIN-CONTAINING PROTEIN-RELATED-RELATED"/>
    <property type="match status" value="1"/>
</dbReference>
<dbReference type="SUPFAM" id="SSF56219">
    <property type="entry name" value="DNase I-like"/>
    <property type="match status" value="1"/>
</dbReference>
<gene>
    <name evidence="2" type="ORF">FSB_LOCUS21461</name>
</gene>
<dbReference type="InterPro" id="IPR000477">
    <property type="entry name" value="RT_dom"/>
</dbReference>
<accession>A0A2N9G2M4</accession>
<dbReference type="CDD" id="cd01650">
    <property type="entry name" value="RT_nLTR_like"/>
    <property type="match status" value="1"/>
</dbReference>
<dbReference type="Gene3D" id="3.60.10.10">
    <property type="entry name" value="Endonuclease/exonuclease/phosphatase"/>
    <property type="match status" value="1"/>
</dbReference>
<dbReference type="PANTHER" id="PTHR33116:SF78">
    <property type="entry name" value="OS12G0587133 PROTEIN"/>
    <property type="match status" value="1"/>
</dbReference>
<proteinExistence type="predicted"/>
<protein>
    <recommendedName>
        <fullName evidence="1">Reverse transcriptase domain-containing protein</fullName>
    </recommendedName>
</protein>
<sequence>MWDRRVVEKIDEAVGDFSVSCRFRGVIDQFDWAFSGVYGPQSNRERSLMWDELSGLASWWGILWCVGGDFNVIRFPTERLGGEALTPAMLDFSDFISTFGLVDIPLEGGSFTWSNNCTDISMSRIDRFLYSTDWEDHFPDIHQKRLPRLLSDHYPLMLECGDFSRGKRPFRFENMWLQSDGFVNQVKRWWESYHFVGTPSFILARKLRALKLDLKKWNVEVFGDVQNRRRQAMDELNVLDVEEESRPLSSEERSQKIRLVEDLEKSFLQEEISWRQKSRALWLQEGDKNTKFFHRIANSHRRYNSISSLRINGEMSTDKEAISTGITQFYQDLYQEGVSRRPMLDGLEFSMISNEDSDWLGRPFEEEEVLGVIQGFNGDKAPGPDGFSMAFFQACWAVVHSDIMAVGAVEVKDFRPISLVSGIYKILAKLLANRLRLVLPKIISASQNAFVQGRQILDSVLIASECLDSRLKERKPGVLCKLDVEKAYDHVNWEFLLYLLRRCSFSPRWISWIRFYDTLIFCDADPVKLEHLRSVFLWFEAVSGLKINLGKSEMVPVGEVPNLEALAQILGCQTASLPMTYLGLPLGAPFKAKSIWNQIIERMEKRLAGWKRFYLSKGGKVTLIKSTLSSLPTYFLSLFPIPVGVAHRLERIQRRFLWSGMGEDTKFHLVSWSQVCEPIQNGGLGVKDLQRFNRALLGKWLWRFGMERDALLRQVVAAKYGSNWGGWCTKEVKDSYGVSLWKSIYRGWSSFSNHLFHLVGDGSRVQFWHDRWCGDMPLKEAYPELFSIALDRNVSVADLMSHIIMVVLHWDVLFTQSVQDWELESISSFLDLLYSIPVQGRGEDRISWGSMDSKVFSVKSCYSYLEYPFS</sequence>
<feature type="domain" description="Reverse transcriptase" evidence="1">
    <location>
        <begin position="412"/>
        <end position="511"/>
    </location>
</feature>
<dbReference type="InterPro" id="IPR036691">
    <property type="entry name" value="Endo/exonu/phosph_ase_sf"/>
</dbReference>
<dbReference type="Pfam" id="PF00078">
    <property type="entry name" value="RVT_1"/>
    <property type="match status" value="1"/>
</dbReference>
<dbReference type="AlphaFoldDB" id="A0A2N9G2M4"/>
<organism evidence="2">
    <name type="scientific">Fagus sylvatica</name>
    <name type="common">Beechnut</name>
    <dbReference type="NCBI Taxonomy" id="28930"/>
    <lineage>
        <taxon>Eukaryota</taxon>
        <taxon>Viridiplantae</taxon>
        <taxon>Streptophyta</taxon>
        <taxon>Embryophyta</taxon>
        <taxon>Tracheophyta</taxon>
        <taxon>Spermatophyta</taxon>
        <taxon>Magnoliopsida</taxon>
        <taxon>eudicotyledons</taxon>
        <taxon>Gunneridae</taxon>
        <taxon>Pentapetalae</taxon>
        <taxon>rosids</taxon>
        <taxon>fabids</taxon>
        <taxon>Fagales</taxon>
        <taxon>Fagaceae</taxon>
        <taxon>Fagus</taxon>
    </lineage>
</organism>
<reference evidence="2" key="1">
    <citation type="submission" date="2018-02" db="EMBL/GenBank/DDBJ databases">
        <authorList>
            <person name="Cohen D.B."/>
            <person name="Kent A.D."/>
        </authorList>
    </citation>
    <scope>NUCLEOTIDE SEQUENCE</scope>
</reference>
<name>A0A2N9G2M4_FAGSY</name>
<evidence type="ECO:0000259" key="1">
    <source>
        <dbReference type="Pfam" id="PF00078"/>
    </source>
</evidence>
<evidence type="ECO:0000313" key="2">
    <source>
        <dbReference type="EMBL" id="SPC93579.1"/>
    </source>
</evidence>
<dbReference type="EMBL" id="OIVN01001406">
    <property type="protein sequence ID" value="SPC93579.1"/>
    <property type="molecule type" value="Genomic_DNA"/>
</dbReference>